<dbReference type="Proteomes" id="UP000730591">
    <property type="component" value="Unassembled WGS sequence"/>
</dbReference>
<reference evidence="1 2" key="1">
    <citation type="submission" date="2020-03" db="EMBL/GenBank/DDBJ databases">
        <title>WGS of actinomycetes isolated from Thailand.</title>
        <authorList>
            <person name="Thawai C."/>
        </authorList>
    </citation>
    <scope>NUCLEOTIDE SEQUENCE [LARGE SCALE GENOMIC DNA]</scope>
    <source>
        <strain evidence="1 2">SBST2-5</strain>
    </source>
</reference>
<dbReference type="RefSeq" id="WP_167992545.1">
    <property type="nucleotide sequence ID" value="NZ_JAATEM010000008.1"/>
</dbReference>
<accession>A0ABX1A4U2</accession>
<evidence type="ECO:0000313" key="1">
    <source>
        <dbReference type="EMBL" id="NJP50067.1"/>
    </source>
</evidence>
<name>A0ABX1A4U2_9ACTN</name>
<sequence length="64" mass="7417">MTDTHTGLPHDLPLAKVRIYKQGVWWYWEHPCVWRPASTPYNSYPCVSHATALQGALRHLERCA</sequence>
<evidence type="ECO:0000313" key="2">
    <source>
        <dbReference type="Proteomes" id="UP000730591"/>
    </source>
</evidence>
<gene>
    <name evidence="1" type="ORF">HCJ93_08275</name>
</gene>
<keyword evidence="2" id="KW-1185">Reference proteome</keyword>
<proteinExistence type="predicted"/>
<dbReference type="EMBL" id="JAATEM010000008">
    <property type="protein sequence ID" value="NJP50067.1"/>
    <property type="molecule type" value="Genomic_DNA"/>
</dbReference>
<protein>
    <submittedName>
        <fullName evidence="1">Uncharacterized protein</fullName>
    </submittedName>
</protein>
<comment type="caution">
    <text evidence="1">The sequence shown here is derived from an EMBL/GenBank/DDBJ whole genome shotgun (WGS) entry which is preliminary data.</text>
</comment>
<organism evidence="1 2">
    <name type="scientific">Streptomyces composti</name>
    <dbReference type="NCBI Taxonomy" id="2720025"/>
    <lineage>
        <taxon>Bacteria</taxon>
        <taxon>Bacillati</taxon>
        <taxon>Actinomycetota</taxon>
        <taxon>Actinomycetes</taxon>
        <taxon>Kitasatosporales</taxon>
        <taxon>Streptomycetaceae</taxon>
        <taxon>Streptomyces</taxon>
    </lineage>
</organism>